<feature type="non-terminal residue" evidence="1">
    <location>
        <position position="1"/>
    </location>
</feature>
<dbReference type="Proteomes" id="UP000663868">
    <property type="component" value="Unassembled WGS sequence"/>
</dbReference>
<proteinExistence type="predicted"/>
<gene>
    <name evidence="1" type="ORF">KXQ929_LOCUS53722</name>
</gene>
<sequence>LICCAPGFVANRTNQEIILNNDGIKLVVALTMHAKNEIVQVEAAQCLACIALSIIHSNVNSDMLC</sequence>
<dbReference type="EMBL" id="CAJOBB010030925">
    <property type="protein sequence ID" value="CAF4446977.1"/>
    <property type="molecule type" value="Genomic_DNA"/>
</dbReference>
<protein>
    <submittedName>
        <fullName evidence="1">Uncharacterized protein</fullName>
    </submittedName>
</protein>
<evidence type="ECO:0000313" key="2">
    <source>
        <dbReference type="Proteomes" id="UP000663868"/>
    </source>
</evidence>
<name>A0A820S7E0_9BILA</name>
<evidence type="ECO:0000313" key="1">
    <source>
        <dbReference type="EMBL" id="CAF4446977.1"/>
    </source>
</evidence>
<reference evidence="1" key="1">
    <citation type="submission" date="2021-02" db="EMBL/GenBank/DDBJ databases">
        <authorList>
            <person name="Nowell W R."/>
        </authorList>
    </citation>
    <scope>NUCLEOTIDE SEQUENCE</scope>
</reference>
<accession>A0A820S7E0</accession>
<comment type="caution">
    <text evidence="1">The sequence shown here is derived from an EMBL/GenBank/DDBJ whole genome shotgun (WGS) entry which is preliminary data.</text>
</comment>
<dbReference type="AlphaFoldDB" id="A0A820S7E0"/>
<organism evidence="1 2">
    <name type="scientific">Adineta steineri</name>
    <dbReference type="NCBI Taxonomy" id="433720"/>
    <lineage>
        <taxon>Eukaryota</taxon>
        <taxon>Metazoa</taxon>
        <taxon>Spiralia</taxon>
        <taxon>Gnathifera</taxon>
        <taxon>Rotifera</taxon>
        <taxon>Eurotatoria</taxon>
        <taxon>Bdelloidea</taxon>
        <taxon>Adinetida</taxon>
        <taxon>Adinetidae</taxon>
        <taxon>Adineta</taxon>
    </lineage>
</organism>